<evidence type="ECO:0000256" key="6">
    <source>
        <dbReference type="ARBA" id="ARBA00023004"/>
    </source>
</evidence>
<reference evidence="9" key="1">
    <citation type="submission" date="2020-11" db="EMBL/GenBank/DDBJ databases">
        <title>Chlorella ohadii genome sequencing and assembly.</title>
        <authorList>
            <person name="Murik O."/>
            <person name="Treves H."/>
            <person name="Kedem I."/>
            <person name="Shotland Y."/>
            <person name="Kaplan A."/>
        </authorList>
    </citation>
    <scope>NUCLEOTIDE SEQUENCE</scope>
    <source>
        <strain evidence="9">1</strain>
    </source>
</reference>
<dbReference type="AlphaFoldDB" id="A0AAD5DKK7"/>
<proteinExistence type="inferred from homology"/>
<dbReference type="PANTHER" id="PTHR11601">
    <property type="entry name" value="CYSTEINE DESULFURYLASE FAMILY MEMBER"/>
    <property type="match status" value="1"/>
</dbReference>
<dbReference type="Gene3D" id="3.90.1150.10">
    <property type="entry name" value="Aspartate Aminotransferase, domain 1"/>
    <property type="match status" value="1"/>
</dbReference>
<dbReference type="InterPro" id="IPR015421">
    <property type="entry name" value="PyrdxlP-dep_Trfase_major"/>
</dbReference>
<comment type="caution">
    <text evidence="9">The sequence shown here is derived from an EMBL/GenBank/DDBJ whole genome shotgun (WGS) entry which is preliminary data.</text>
</comment>
<comment type="similarity">
    <text evidence="2">Belongs to the class-V pyridoxal-phosphate-dependent aminotransferase family. NifS/IscS subfamily.</text>
</comment>
<dbReference type="Gene3D" id="1.10.260.50">
    <property type="match status" value="1"/>
</dbReference>
<dbReference type="Pfam" id="PF00266">
    <property type="entry name" value="Aminotran_5"/>
    <property type="match status" value="1"/>
</dbReference>
<evidence type="ECO:0000256" key="3">
    <source>
        <dbReference type="ARBA" id="ARBA00022679"/>
    </source>
</evidence>
<dbReference type="GO" id="GO:0051536">
    <property type="term" value="F:iron-sulfur cluster binding"/>
    <property type="evidence" value="ECO:0007669"/>
    <property type="project" value="UniProtKB-KW"/>
</dbReference>
<dbReference type="Gene3D" id="3.40.640.10">
    <property type="entry name" value="Type I PLP-dependent aspartate aminotransferase-like (Major domain)"/>
    <property type="match status" value="1"/>
</dbReference>
<evidence type="ECO:0000313" key="10">
    <source>
        <dbReference type="Proteomes" id="UP001205105"/>
    </source>
</evidence>
<dbReference type="PIRSF" id="PIRSF005572">
    <property type="entry name" value="NifS"/>
    <property type="match status" value="1"/>
</dbReference>
<evidence type="ECO:0000313" key="9">
    <source>
        <dbReference type="EMBL" id="KAI7837953.1"/>
    </source>
</evidence>
<name>A0AAD5DKK7_9CHLO</name>
<dbReference type="InterPro" id="IPR015424">
    <property type="entry name" value="PyrdxlP-dep_Trfase"/>
</dbReference>
<evidence type="ECO:0000256" key="2">
    <source>
        <dbReference type="ARBA" id="ARBA00006490"/>
    </source>
</evidence>
<protein>
    <recommendedName>
        <fullName evidence="8">Aminotransferase class V domain-containing protein</fullName>
    </recommendedName>
</protein>
<keyword evidence="10" id="KW-1185">Reference proteome</keyword>
<keyword evidence="6" id="KW-0408">Iron</keyword>
<evidence type="ECO:0000256" key="4">
    <source>
        <dbReference type="ARBA" id="ARBA00022723"/>
    </source>
</evidence>
<keyword evidence="5" id="KW-0663">Pyridoxal phosphate</keyword>
<dbReference type="InterPro" id="IPR016454">
    <property type="entry name" value="Cysteine_dSase"/>
</dbReference>
<evidence type="ECO:0000256" key="7">
    <source>
        <dbReference type="ARBA" id="ARBA00023014"/>
    </source>
</evidence>
<sequence length="429" mass="44176">MPAAAAAAAANDGALPGLGEPLPGLGEPLPYCKQSGCIYLDYNATSPIFPEVADEMRPFLTAFGNPSSGHAFGRPCRDAVDLARARVAAMVGAEPDEIFFTSCGTEADAWAIWGAVMAARKRNAASSSSDASSVVPHVVTSCIEHPAVLETLATYEAQGLLTYTAVPADSEGRVSAADVAAAIRDETCLVTLMHGNNEVGSLQPVAEAAAAARQRGVLVHCDAAQSIGKVAVDVRQLGVDMLTIVGHKFGAPKGVAALFIRRGVSIERLLCGGGQEGGRRAGTENVLLLAGLGKAAELVSRELPATSAHMRTLRDSLQSQLLAGLPPGAARINGPAEDGQRLPNTLSIGIRGIQASALLAELSEQLAASAGAACHSGGQSVSAVLRAMGVPHEHALGTLRLSVGRHSTQQDVDRAARLILDYARRQGVA</sequence>
<feature type="domain" description="Aminotransferase class V" evidence="8">
    <location>
        <begin position="38"/>
        <end position="414"/>
    </location>
</feature>
<evidence type="ECO:0000259" key="8">
    <source>
        <dbReference type="Pfam" id="PF00266"/>
    </source>
</evidence>
<dbReference type="PANTHER" id="PTHR11601:SF34">
    <property type="entry name" value="CYSTEINE DESULFURASE"/>
    <property type="match status" value="1"/>
</dbReference>
<keyword evidence="3" id="KW-0808">Transferase</keyword>
<dbReference type="InterPro" id="IPR000192">
    <property type="entry name" value="Aminotrans_V_dom"/>
</dbReference>
<organism evidence="9 10">
    <name type="scientific">Chlorella ohadii</name>
    <dbReference type="NCBI Taxonomy" id="2649997"/>
    <lineage>
        <taxon>Eukaryota</taxon>
        <taxon>Viridiplantae</taxon>
        <taxon>Chlorophyta</taxon>
        <taxon>core chlorophytes</taxon>
        <taxon>Trebouxiophyceae</taxon>
        <taxon>Chlorellales</taxon>
        <taxon>Chlorellaceae</taxon>
        <taxon>Chlorella clade</taxon>
        <taxon>Chlorella</taxon>
    </lineage>
</organism>
<dbReference type="Proteomes" id="UP001205105">
    <property type="component" value="Unassembled WGS sequence"/>
</dbReference>
<dbReference type="InterPro" id="IPR015422">
    <property type="entry name" value="PyrdxlP-dep_Trfase_small"/>
</dbReference>
<accession>A0AAD5DKK7</accession>
<keyword evidence="4" id="KW-0479">Metal-binding</keyword>
<keyword evidence="7" id="KW-0411">Iron-sulfur</keyword>
<dbReference type="EMBL" id="JADXDR010000139">
    <property type="protein sequence ID" value="KAI7837953.1"/>
    <property type="molecule type" value="Genomic_DNA"/>
</dbReference>
<dbReference type="SUPFAM" id="SSF53383">
    <property type="entry name" value="PLP-dependent transferases"/>
    <property type="match status" value="1"/>
</dbReference>
<gene>
    <name evidence="9" type="ORF">COHA_008258</name>
</gene>
<dbReference type="GO" id="GO:0016740">
    <property type="term" value="F:transferase activity"/>
    <property type="evidence" value="ECO:0007669"/>
    <property type="project" value="UniProtKB-KW"/>
</dbReference>
<evidence type="ECO:0000256" key="1">
    <source>
        <dbReference type="ARBA" id="ARBA00001933"/>
    </source>
</evidence>
<evidence type="ECO:0000256" key="5">
    <source>
        <dbReference type="ARBA" id="ARBA00022898"/>
    </source>
</evidence>
<comment type="cofactor">
    <cofactor evidence="1">
        <name>pyridoxal 5'-phosphate</name>
        <dbReference type="ChEBI" id="CHEBI:597326"/>
    </cofactor>
</comment>
<dbReference type="GO" id="GO:0046872">
    <property type="term" value="F:metal ion binding"/>
    <property type="evidence" value="ECO:0007669"/>
    <property type="project" value="UniProtKB-KW"/>
</dbReference>